<dbReference type="HOGENOM" id="CLU_021164_0_0_1"/>
<dbReference type="SUPFAM" id="SSF52047">
    <property type="entry name" value="RNI-like"/>
    <property type="match status" value="1"/>
</dbReference>
<name>M2QVE9_CERS8</name>
<dbReference type="Proteomes" id="UP000016930">
    <property type="component" value="Unassembled WGS sequence"/>
</dbReference>
<proteinExistence type="predicted"/>
<accession>M2QVE9</accession>
<reference evidence="1 2" key="1">
    <citation type="journal article" date="2012" name="Proc. Natl. Acad. Sci. U.S.A.">
        <title>Comparative genomics of Ceriporiopsis subvermispora and Phanerochaete chrysosporium provide insight into selective ligninolysis.</title>
        <authorList>
            <person name="Fernandez-Fueyo E."/>
            <person name="Ruiz-Duenas F.J."/>
            <person name="Ferreira P."/>
            <person name="Floudas D."/>
            <person name="Hibbett D.S."/>
            <person name="Canessa P."/>
            <person name="Larrondo L.F."/>
            <person name="James T.Y."/>
            <person name="Seelenfreund D."/>
            <person name="Lobos S."/>
            <person name="Polanco R."/>
            <person name="Tello M."/>
            <person name="Honda Y."/>
            <person name="Watanabe T."/>
            <person name="Watanabe T."/>
            <person name="Ryu J.S."/>
            <person name="Kubicek C.P."/>
            <person name="Schmoll M."/>
            <person name="Gaskell J."/>
            <person name="Hammel K.E."/>
            <person name="St John F.J."/>
            <person name="Vanden Wymelenberg A."/>
            <person name="Sabat G."/>
            <person name="Splinter BonDurant S."/>
            <person name="Syed K."/>
            <person name="Yadav J.S."/>
            <person name="Doddapaneni H."/>
            <person name="Subramanian V."/>
            <person name="Lavin J.L."/>
            <person name="Oguiza J.A."/>
            <person name="Perez G."/>
            <person name="Pisabarro A.G."/>
            <person name="Ramirez L."/>
            <person name="Santoyo F."/>
            <person name="Master E."/>
            <person name="Coutinho P.M."/>
            <person name="Henrissat B."/>
            <person name="Lombard V."/>
            <person name="Magnuson J.K."/>
            <person name="Kuees U."/>
            <person name="Hori C."/>
            <person name="Igarashi K."/>
            <person name="Samejima M."/>
            <person name="Held B.W."/>
            <person name="Barry K.W."/>
            <person name="LaButti K.M."/>
            <person name="Lapidus A."/>
            <person name="Lindquist E.A."/>
            <person name="Lucas S.M."/>
            <person name="Riley R."/>
            <person name="Salamov A.A."/>
            <person name="Hoffmeister D."/>
            <person name="Schwenk D."/>
            <person name="Hadar Y."/>
            <person name="Yarden O."/>
            <person name="de Vries R.P."/>
            <person name="Wiebenga A."/>
            <person name="Stenlid J."/>
            <person name="Eastwood D."/>
            <person name="Grigoriev I.V."/>
            <person name="Berka R.M."/>
            <person name="Blanchette R.A."/>
            <person name="Kersten P."/>
            <person name="Martinez A.T."/>
            <person name="Vicuna R."/>
            <person name="Cullen D."/>
        </authorList>
    </citation>
    <scope>NUCLEOTIDE SEQUENCE [LARGE SCALE GENOMIC DNA]</scope>
    <source>
        <strain evidence="1 2">B</strain>
    </source>
</reference>
<dbReference type="STRING" id="914234.M2QVE9"/>
<evidence type="ECO:0000313" key="2">
    <source>
        <dbReference type="Proteomes" id="UP000016930"/>
    </source>
</evidence>
<organism evidence="1 2">
    <name type="scientific">Ceriporiopsis subvermispora (strain B)</name>
    <name type="common">White-rot fungus</name>
    <name type="synonym">Gelatoporia subvermispora</name>
    <dbReference type="NCBI Taxonomy" id="914234"/>
    <lineage>
        <taxon>Eukaryota</taxon>
        <taxon>Fungi</taxon>
        <taxon>Dikarya</taxon>
        <taxon>Basidiomycota</taxon>
        <taxon>Agaricomycotina</taxon>
        <taxon>Agaricomycetes</taxon>
        <taxon>Polyporales</taxon>
        <taxon>Gelatoporiaceae</taxon>
        <taxon>Gelatoporia</taxon>
    </lineage>
</organism>
<dbReference type="EMBL" id="KB445792">
    <property type="protein sequence ID" value="EMD41093.1"/>
    <property type="molecule type" value="Genomic_DNA"/>
</dbReference>
<evidence type="ECO:0008006" key="3">
    <source>
        <dbReference type="Google" id="ProtNLM"/>
    </source>
</evidence>
<evidence type="ECO:0000313" key="1">
    <source>
        <dbReference type="EMBL" id="EMD41093.1"/>
    </source>
</evidence>
<protein>
    <recommendedName>
        <fullName evidence="3">F-box domain-containing protein</fullName>
    </recommendedName>
</protein>
<dbReference type="AlphaFoldDB" id="M2QVE9"/>
<gene>
    <name evidence="1" type="ORF">CERSUDRAFT_111670</name>
</gene>
<dbReference type="InterPro" id="IPR032675">
    <property type="entry name" value="LRR_dom_sf"/>
</dbReference>
<keyword evidence="2" id="KW-1185">Reference proteome</keyword>
<sequence length="549" mass="61478">MHHCFEIYDIYLHILRCLRNSYDERDLAALAAMAGTCRALSDPALDVLWEEPSSIVDLIKCLPEETWEIGVGEHNRPRIVINEPLIPSDWARFGYYASRVRRLVIFDNPPSNQLLCEGSTLSTLTDHCLTTPLLPHLQYLEIQCLWQSSWPHIRSFSGPELTAFHGMLDSLSKRGTMSVLSNLAHVSPNLTSVEISTRCRGFDTSLIAEALQDLRNLRRVALEMPPPRQYPVELFSWLASLRLLSYLRLHLVAAALIVDMESSSNMPFPKKPRSFMQSLATLDTLCLSTTTLKAAHDVLSSFPGIPSLRSLSVRLELKFFDDQLEDDEAMLRQLCRVITGTCSHKQMTELEIDTVDNVTTGRIAPSISIDAIAPLFEFHSLERVTLCLSVVLLDIADADLERVATAWPSLRILDIMSVRPRGHGPVQSSLTCEALVILAMHAPQLESLGITLDAQSITLDKLRQIEGAQVALECLRELTIVESQCGDPHAIANAIHIMCPNLTHLWTSDKSEAGKWADVRRLWGGVQPRKRVTLLREAERGEREVTTDA</sequence>
<dbReference type="OrthoDB" id="3222238at2759"/>
<dbReference type="Gene3D" id="3.80.10.10">
    <property type="entry name" value="Ribonuclease Inhibitor"/>
    <property type="match status" value="1"/>
</dbReference>